<accession>F8PN10</accession>
<proteinExistence type="predicted"/>
<sequence>MINSESVRGWQKRERDIRAKFHVYIEPFLTQLSSGKPTYTRTASRLASVSPLIGKPYAFKIAS</sequence>
<keyword evidence="2" id="KW-1185">Reference proteome</keyword>
<dbReference type="EMBL" id="GL945476">
    <property type="protein sequence ID" value="EGO02992.1"/>
    <property type="molecule type" value="Genomic_DNA"/>
</dbReference>
<gene>
    <name evidence="1" type="ORF">SERLA73DRAFT_176470</name>
</gene>
<evidence type="ECO:0000313" key="2">
    <source>
        <dbReference type="Proteomes" id="UP000008063"/>
    </source>
</evidence>
<name>F8PN10_SERL3</name>
<dbReference type="AlphaFoldDB" id="F8PN10"/>
<evidence type="ECO:0000313" key="1">
    <source>
        <dbReference type="EMBL" id="EGO02992.1"/>
    </source>
</evidence>
<organism evidence="2">
    <name type="scientific">Serpula lacrymans var. lacrymans (strain S7.3)</name>
    <name type="common">Dry rot fungus</name>
    <dbReference type="NCBI Taxonomy" id="936435"/>
    <lineage>
        <taxon>Eukaryota</taxon>
        <taxon>Fungi</taxon>
        <taxon>Dikarya</taxon>
        <taxon>Basidiomycota</taxon>
        <taxon>Agaricomycotina</taxon>
        <taxon>Agaricomycetes</taxon>
        <taxon>Agaricomycetidae</taxon>
        <taxon>Boletales</taxon>
        <taxon>Coniophorineae</taxon>
        <taxon>Serpulaceae</taxon>
        <taxon>Serpula</taxon>
    </lineage>
</organism>
<dbReference type="HOGENOM" id="CLU_2887201_0_0_1"/>
<reference evidence="2" key="1">
    <citation type="journal article" date="2011" name="Science">
        <title>The plant cell wall-decomposing machinery underlies the functional diversity of forest fungi.</title>
        <authorList>
            <person name="Eastwood D.C."/>
            <person name="Floudas D."/>
            <person name="Binder M."/>
            <person name="Majcherczyk A."/>
            <person name="Schneider P."/>
            <person name="Aerts A."/>
            <person name="Asiegbu F.O."/>
            <person name="Baker S.E."/>
            <person name="Barry K."/>
            <person name="Bendiksby M."/>
            <person name="Blumentritt M."/>
            <person name="Coutinho P.M."/>
            <person name="Cullen D."/>
            <person name="de Vries R.P."/>
            <person name="Gathman A."/>
            <person name="Goodell B."/>
            <person name="Henrissat B."/>
            <person name="Ihrmark K."/>
            <person name="Kauserud H."/>
            <person name="Kohler A."/>
            <person name="LaButti K."/>
            <person name="Lapidus A."/>
            <person name="Lavin J.L."/>
            <person name="Lee Y.-H."/>
            <person name="Lindquist E."/>
            <person name="Lilly W."/>
            <person name="Lucas S."/>
            <person name="Morin E."/>
            <person name="Murat C."/>
            <person name="Oguiza J.A."/>
            <person name="Park J."/>
            <person name="Pisabarro A.G."/>
            <person name="Riley R."/>
            <person name="Rosling A."/>
            <person name="Salamov A."/>
            <person name="Schmidt O."/>
            <person name="Schmutz J."/>
            <person name="Skrede I."/>
            <person name="Stenlid J."/>
            <person name="Wiebenga A."/>
            <person name="Xie X."/>
            <person name="Kuees U."/>
            <person name="Hibbett D.S."/>
            <person name="Hoffmeister D."/>
            <person name="Hoegberg N."/>
            <person name="Martin F."/>
            <person name="Grigoriev I.V."/>
            <person name="Watkinson S.C."/>
        </authorList>
    </citation>
    <scope>NUCLEOTIDE SEQUENCE [LARGE SCALE GENOMIC DNA]</scope>
    <source>
        <strain evidence="2">strain S7.3</strain>
    </source>
</reference>
<dbReference type="InParanoid" id="F8PN10"/>
<protein>
    <submittedName>
        <fullName evidence="1">Uncharacterized protein</fullName>
    </submittedName>
</protein>
<dbReference type="Proteomes" id="UP000008063">
    <property type="component" value="Unassembled WGS sequence"/>
</dbReference>